<keyword evidence="3" id="KW-1185">Reference proteome</keyword>
<feature type="compositionally biased region" description="Basic residues" evidence="1">
    <location>
        <begin position="37"/>
        <end position="52"/>
    </location>
</feature>
<sequence>MIHLQYCWYSSHLQRRWKVLPKIAVVAAPAPLEPPRPRRRNIERSFSPKHSRASFTEEQKKLPEKKEVQTSDAHHDDQQKLAGYRFARFEVRCK</sequence>
<dbReference type="Proteomes" id="UP001497522">
    <property type="component" value="Chromosome 11"/>
</dbReference>
<feature type="compositionally biased region" description="Basic and acidic residues" evidence="1">
    <location>
        <begin position="55"/>
        <end position="79"/>
    </location>
</feature>
<dbReference type="EMBL" id="OZ023712">
    <property type="protein sequence ID" value="CAK9860615.1"/>
    <property type="molecule type" value="Genomic_DNA"/>
</dbReference>
<organism evidence="2 3">
    <name type="scientific">Sphagnum jensenii</name>
    <dbReference type="NCBI Taxonomy" id="128206"/>
    <lineage>
        <taxon>Eukaryota</taxon>
        <taxon>Viridiplantae</taxon>
        <taxon>Streptophyta</taxon>
        <taxon>Embryophyta</taxon>
        <taxon>Bryophyta</taxon>
        <taxon>Sphagnophytina</taxon>
        <taxon>Sphagnopsida</taxon>
        <taxon>Sphagnales</taxon>
        <taxon>Sphagnaceae</taxon>
        <taxon>Sphagnum</taxon>
    </lineage>
</organism>
<evidence type="ECO:0000256" key="1">
    <source>
        <dbReference type="SAM" id="MobiDB-lite"/>
    </source>
</evidence>
<reference evidence="2" key="1">
    <citation type="submission" date="2024-03" db="EMBL/GenBank/DDBJ databases">
        <authorList>
            <consortium name="ELIXIR-Norway"/>
            <consortium name="Elixir Norway"/>
        </authorList>
    </citation>
    <scope>NUCLEOTIDE SEQUENCE</scope>
</reference>
<evidence type="ECO:0000313" key="3">
    <source>
        <dbReference type="Proteomes" id="UP001497522"/>
    </source>
</evidence>
<feature type="region of interest" description="Disordered" evidence="1">
    <location>
        <begin position="31"/>
        <end position="79"/>
    </location>
</feature>
<evidence type="ECO:0000313" key="2">
    <source>
        <dbReference type="EMBL" id="CAK9860615.1"/>
    </source>
</evidence>
<accession>A0ABP1ADK3</accession>
<name>A0ABP1ADK3_9BRYO</name>
<proteinExistence type="predicted"/>
<gene>
    <name evidence="2" type="ORF">CSSPJE1EN2_LOCUS3610</name>
</gene>
<protein>
    <submittedName>
        <fullName evidence="2">Uncharacterized protein</fullName>
    </submittedName>
</protein>